<dbReference type="GO" id="GO:0016887">
    <property type="term" value="F:ATP hydrolysis activity"/>
    <property type="evidence" value="ECO:0007669"/>
    <property type="project" value="InterPro"/>
</dbReference>
<dbReference type="GO" id="GO:0005524">
    <property type="term" value="F:ATP binding"/>
    <property type="evidence" value="ECO:0007669"/>
    <property type="project" value="UniProtKB-KW"/>
</dbReference>
<dbReference type="Pfam" id="PF13304">
    <property type="entry name" value="AAA_21"/>
    <property type="match status" value="1"/>
</dbReference>
<dbReference type="SUPFAM" id="SSF52540">
    <property type="entry name" value="P-loop containing nucleoside triphosphate hydrolases"/>
    <property type="match status" value="1"/>
</dbReference>
<dbReference type="PANTHER" id="PTHR40396:SF1">
    <property type="entry name" value="ATPASE AAA-TYPE CORE DOMAIN-CONTAINING PROTEIN"/>
    <property type="match status" value="1"/>
</dbReference>
<dbReference type="PROSITE" id="PS51007">
    <property type="entry name" value="CYTC"/>
    <property type="match status" value="1"/>
</dbReference>
<dbReference type="Proteomes" id="UP000286598">
    <property type="component" value="Unassembled WGS sequence"/>
</dbReference>
<proteinExistence type="predicted"/>
<keyword evidence="5" id="KW-0547">Nucleotide-binding</keyword>
<dbReference type="AlphaFoldDB" id="A0A415GN29"/>
<reference evidence="5 6" key="1">
    <citation type="submission" date="2018-08" db="EMBL/GenBank/DDBJ databases">
        <title>A genome reference for cultivated species of the human gut microbiota.</title>
        <authorList>
            <person name="Zou Y."/>
            <person name="Xue W."/>
            <person name="Luo G."/>
        </authorList>
    </citation>
    <scope>NUCLEOTIDE SEQUENCE [LARGE SCALE GENOMIC DNA]</scope>
    <source>
        <strain evidence="5 6">AF42-9</strain>
    </source>
</reference>
<dbReference type="GO" id="GO:0046872">
    <property type="term" value="F:metal ion binding"/>
    <property type="evidence" value="ECO:0007669"/>
    <property type="project" value="UniProtKB-KW"/>
</dbReference>
<gene>
    <name evidence="5" type="ORF">DW060_05770</name>
</gene>
<dbReference type="PANTHER" id="PTHR40396">
    <property type="entry name" value="ATPASE-LIKE PROTEIN"/>
    <property type="match status" value="1"/>
</dbReference>
<organism evidence="5 6">
    <name type="scientific">Leyella stercorea</name>
    <dbReference type="NCBI Taxonomy" id="363265"/>
    <lineage>
        <taxon>Bacteria</taxon>
        <taxon>Pseudomonadati</taxon>
        <taxon>Bacteroidota</taxon>
        <taxon>Bacteroidia</taxon>
        <taxon>Bacteroidales</taxon>
        <taxon>Prevotellaceae</taxon>
        <taxon>Leyella</taxon>
    </lineage>
</organism>
<name>A0A415GN29_9BACT</name>
<feature type="domain" description="Cytochrome c" evidence="4">
    <location>
        <begin position="51"/>
        <end position="170"/>
    </location>
</feature>
<dbReference type="InterPro" id="IPR009056">
    <property type="entry name" value="Cyt_c-like_dom"/>
</dbReference>
<keyword evidence="6" id="KW-1185">Reference proteome</keyword>
<evidence type="ECO:0000256" key="2">
    <source>
        <dbReference type="ARBA" id="ARBA00023004"/>
    </source>
</evidence>
<evidence type="ECO:0000313" key="6">
    <source>
        <dbReference type="Proteomes" id="UP000286598"/>
    </source>
</evidence>
<evidence type="ECO:0000259" key="4">
    <source>
        <dbReference type="PROSITE" id="PS51007"/>
    </source>
</evidence>
<sequence length="368" mass="42355">MLTKFAVKNYRGFKNRIEWDLSHPSNYTFNNDAVRNGIIKNGIIYGPNGAGKSNFGLAIFDIANHLSHKWKKPDYYLNYACASCHNEPVEFDYTFAFDGHVVVYNYSKVASELKGDIISEKLTIDNKEVLVKDKKELAISEDFGLTAVAIKNLKDSANNISIVNYLLGSVPLSKDHALLQLRDFVENMLFFRSLDYREFIGLKEGGSNVEEYIVKNNLADDFSAYLKEVSGQEYEFAPNTQGDNILFCMMNGVRIPFQWVASTGTRNLELQYYWLKEMDNASFVFIDEFDAFYHHELSYKICKRLFEGNNQVFVTTHDTFLLSNDLLRPDCFFILRNNEIKAICDLTDKELRFAHNLEKLYRGGTFGL</sequence>
<evidence type="ECO:0000256" key="1">
    <source>
        <dbReference type="ARBA" id="ARBA00022723"/>
    </source>
</evidence>
<dbReference type="EMBL" id="QRNO01000022">
    <property type="protein sequence ID" value="RHK51027.1"/>
    <property type="molecule type" value="Genomic_DNA"/>
</dbReference>
<keyword evidence="2 3" id="KW-0408">Iron</keyword>
<accession>A0A415GN29</accession>
<dbReference type="GO" id="GO:0009055">
    <property type="term" value="F:electron transfer activity"/>
    <property type="evidence" value="ECO:0007669"/>
    <property type="project" value="InterPro"/>
</dbReference>
<keyword evidence="1 3" id="KW-0479">Metal-binding</keyword>
<dbReference type="OrthoDB" id="9809324at2"/>
<dbReference type="InterPro" id="IPR027417">
    <property type="entry name" value="P-loop_NTPase"/>
</dbReference>
<keyword evidence="3" id="KW-0349">Heme</keyword>
<keyword evidence="5" id="KW-0067">ATP-binding</keyword>
<dbReference type="InterPro" id="IPR003959">
    <property type="entry name" value="ATPase_AAA_core"/>
</dbReference>
<evidence type="ECO:0000313" key="5">
    <source>
        <dbReference type="EMBL" id="RHK51027.1"/>
    </source>
</evidence>
<comment type="caution">
    <text evidence="5">The sequence shown here is derived from an EMBL/GenBank/DDBJ whole genome shotgun (WGS) entry which is preliminary data.</text>
</comment>
<dbReference type="GO" id="GO:0020037">
    <property type="term" value="F:heme binding"/>
    <property type="evidence" value="ECO:0007669"/>
    <property type="project" value="InterPro"/>
</dbReference>
<dbReference type="Gene3D" id="3.40.50.300">
    <property type="entry name" value="P-loop containing nucleotide triphosphate hydrolases"/>
    <property type="match status" value="1"/>
</dbReference>
<protein>
    <submittedName>
        <fullName evidence="5">ATP-binding protein</fullName>
    </submittedName>
</protein>
<evidence type="ECO:0000256" key="3">
    <source>
        <dbReference type="PROSITE-ProRule" id="PRU00433"/>
    </source>
</evidence>